<comment type="caution">
    <text evidence="3">The sequence shown here is derived from an EMBL/GenBank/DDBJ whole genome shotgun (WGS) entry which is preliminary data.</text>
</comment>
<dbReference type="EMBL" id="SRPW01000621">
    <property type="protein sequence ID" value="KAG6013259.1"/>
    <property type="molecule type" value="Genomic_DNA"/>
</dbReference>
<proteinExistence type="predicted"/>
<dbReference type="OrthoDB" id="414175at2759"/>
<feature type="region of interest" description="Disordered" evidence="1">
    <location>
        <begin position="473"/>
        <end position="507"/>
    </location>
</feature>
<dbReference type="InterPro" id="IPR006740">
    <property type="entry name" value="DUF604"/>
</dbReference>
<evidence type="ECO:0008006" key="5">
    <source>
        <dbReference type="Google" id="ProtNLM"/>
    </source>
</evidence>
<organism evidence="3 4">
    <name type="scientific">Claviceps pusilla</name>
    <dbReference type="NCBI Taxonomy" id="123648"/>
    <lineage>
        <taxon>Eukaryota</taxon>
        <taxon>Fungi</taxon>
        <taxon>Dikarya</taxon>
        <taxon>Ascomycota</taxon>
        <taxon>Pezizomycotina</taxon>
        <taxon>Sordariomycetes</taxon>
        <taxon>Hypocreomycetidae</taxon>
        <taxon>Hypocreales</taxon>
        <taxon>Clavicipitaceae</taxon>
        <taxon>Claviceps</taxon>
    </lineage>
</organism>
<dbReference type="Proteomes" id="UP000748025">
    <property type="component" value="Unassembled WGS sequence"/>
</dbReference>
<keyword evidence="2" id="KW-1133">Transmembrane helix</keyword>
<evidence type="ECO:0000256" key="1">
    <source>
        <dbReference type="SAM" id="MobiDB-lite"/>
    </source>
</evidence>
<evidence type="ECO:0000313" key="3">
    <source>
        <dbReference type="EMBL" id="KAG6013259.1"/>
    </source>
</evidence>
<evidence type="ECO:0000313" key="4">
    <source>
        <dbReference type="Proteomes" id="UP000748025"/>
    </source>
</evidence>
<dbReference type="PANTHER" id="PTHR10811">
    <property type="entry name" value="FRINGE-RELATED"/>
    <property type="match status" value="1"/>
</dbReference>
<keyword evidence="4" id="KW-1185">Reference proteome</keyword>
<dbReference type="AlphaFoldDB" id="A0A9P7NET2"/>
<dbReference type="Pfam" id="PF04646">
    <property type="entry name" value="DUF604"/>
    <property type="match status" value="1"/>
</dbReference>
<keyword evidence="2" id="KW-0812">Transmembrane</keyword>
<accession>A0A9P7NET2</accession>
<evidence type="ECO:0000256" key="2">
    <source>
        <dbReference type="SAM" id="Phobius"/>
    </source>
</evidence>
<name>A0A9P7NET2_9HYPO</name>
<protein>
    <recommendedName>
        <fullName evidence="5">Glycosyltransferase family 31 protein</fullName>
    </recommendedName>
</protein>
<sequence>MGLAVRPFKGSVSRRTPAVILFCAVIFLLLGFVAFERSESRLQYALPLGLEAALPERLRVAKPCRSDLDYLRRPEYHLSRYIHYQKRYVRALRNAANSRDVVGSNPEPLIDPGASTILDLKNACNGSMPAENPRDTIALPVPPPFPQRDYSDFIFGVASTAERLEVSMPQFSHWLRGTNARLVAIVVDRDFSDRQMTKLAARFNQSGVLFTGIRPLDPNIGVNEQHFLVLRDLVQHAESGTKWAVIIDDDTFFPSLYPVAQVFDKQDASVPAYLGGLSDNKDAVNNFGHMAFGGAGIFLSMPLVRLLEPHVDSCLSESPTREGDGMLSFCVQEKTGTNFTDIKGLHQLDMRGDLSGFYESGQWHLSLHHWKSWHQAPVDQIAKVAHVCGGCLFQRWRFGSDTVFTNGYSIATYKHGTADLQLDRMESTFTDSGKADDWEWSMGPMRDRVPEGDKKSYQLFAAEMVGDHFRQAYVHRAPPPPSPPESSEGQEHGATIPETMETAPKDEVIELWWDLP</sequence>
<dbReference type="Gene3D" id="3.90.550.50">
    <property type="match status" value="1"/>
</dbReference>
<reference evidence="3" key="1">
    <citation type="journal article" date="2020" name="bioRxiv">
        <title>Whole genome comparisons of ergot fungi reveals the divergence and evolution of species within the genus Claviceps are the result of varying mechanisms driving genome evolution and host range expansion.</title>
        <authorList>
            <person name="Wyka S.A."/>
            <person name="Mondo S.J."/>
            <person name="Liu M."/>
            <person name="Dettman J."/>
            <person name="Nalam V."/>
            <person name="Broders K.D."/>
        </authorList>
    </citation>
    <scope>NUCLEOTIDE SEQUENCE</scope>
    <source>
        <strain evidence="3">CCC 602</strain>
    </source>
</reference>
<feature type="transmembrane region" description="Helical" evidence="2">
    <location>
        <begin position="16"/>
        <end position="35"/>
    </location>
</feature>
<keyword evidence="2" id="KW-0472">Membrane</keyword>
<gene>
    <name evidence="3" type="ORF">E4U43_007408</name>
</gene>